<dbReference type="RefSeq" id="WP_162370101.1">
    <property type="nucleotide sequence ID" value="NZ_JAAEEH010000014.1"/>
</dbReference>
<dbReference type="PANTHER" id="PTHR33744">
    <property type="entry name" value="CARBOHYDRATE DIACID REGULATOR"/>
    <property type="match status" value="1"/>
</dbReference>
<evidence type="ECO:0000259" key="2">
    <source>
        <dbReference type="Pfam" id="PF05651"/>
    </source>
</evidence>
<accession>A0A7X5HVF8</accession>
<evidence type="ECO:0008006" key="7">
    <source>
        <dbReference type="Google" id="ProtNLM"/>
    </source>
</evidence>
<dbReference type="Gene3D" id="1.10.10.2840">
    <property type="entry name" value="PucR C-terminal helix-turn-helix domain"/>
    <property type="match status" value="1"/>
</dbReference>
<sequence>MSILEPALAQKFIEKTAHHLEYNINIMNDKGIIIASKDASRIGDFHEVAFGMLNGSLDTGIVQEDQKYLGTKPGVNLFIDYKNKHVGVICVTGNPESVNAFAALVKTSMEAMLEYELQMETERKRKNKAEQFLYYVLFEENVEASVAANMAEDLGLDKDLLRVCIILHARQEIPSQAVIAALLAAEGHSRQDIVTIARNDDVILFKSLGAPRGNVVRDYRKGLDEYLEAVAEQLPGESPIHRVAFFIGSLQGSVLKYRASYLHAQELRLKIKEKSGVFFFQDHVLDYFRSLVTIKEYDNIFNTYVSLFDEEEKQLVWETVEALRQNNYNVVNSAKSLFVHRNTLLFRLNKIKDVLNIDPIANAKDRDFLNELAYYFHKK</sequence>
<feature type="domain" description="Putative sugar diacid recognition" evidence="2">
    <location>
        <begin position="4"/>
        <end position="134"/>
    </location>
</feature>
<evidence type="ECO:0000259" key="3">
    <source>
        <dbReference type="Pfam" id="PF13556"/>
    </source>
</evidence>
<name>A0A7X5HVF8_9FIRM</name>
<comment type="similarity">
    <text evidence="1">Belongs to the CdaR family.</text>
</comment>
<reference evidence="5 6" key="1">
    <citation type="submission" date="2020-01" db="EMBL/GenBank/DDBJ databases">
        <title>Anaeroalcalibacter tamaniensis gen. nov., sp. nov., moderately halophilic strictly anaerobic fermenter bacterium from mud volcano of Taman peninsula.</title>
        <authorList>
            <person name="Frolova A."/>
            <person name="Merkel A.Y."/>
            <person name="Slobodkin A.I."/>
        </authorList>
    </citation>
    <scope>NUCLEOTIDE SEQUENCE [LARGE SCALE GENOMIC DNA]</scope>
    <source>
        <strain evidence="5 6">F-3ap</strain>
    </source>
</reference>
<keyword evidence="6" id="KW-1185">Reference proteome</keyword>
<dbReference type="InterPro" id="IPR042070">
    <property type="entry name" value="PucR_C-HTH_sf"/>
</dbReference>
<dbReference type="InterPro" id="IPR008599">
    <property type="entry name" value="Diacid_rec"/>
</dbReference>
<dbReference type="Proteomes" id="UP000461585">
    <property type="component" value="Unassembled WGS sequence"/>
</dbReference>
<dbReference type="Pfam" id="PF17853">
    <property type="entry name" value="GGDEF_2"/>
    <property type="match status" value="1"/>
</dbReference>
<feature type="domain" description="CdaR GGDEF-like" evidence="4">
    <location>
        <begin position="147"/>
        <end position="266"/>
    </location>
</feature>
<dbReference type="InterPro" id="IPR041522">
    <property type="entry name" value="CdaR_GGDEF"/>
</dbReference>
<evidence type="ECO:0000259" key="4">
    <source>
        <dbReference type="Pfam" id="PF17853"/>
    </source>
</evidence>
<dbReference type="InterPro" id="IPR025736">
    <property type="entry name" value="PucR_C-HTH_dom"/>
</dbReference>
<dbReference type="Pfam" id="PF05651">
    <property type="entry name" value="Diacid_rec"/>
    <property type="match status" value="1"/>
</dbReference>
<organism evidence="5 6">
    <name type="scientific">Anaerotalea alkaliphila</name>
    <dbReference type="NCBI Taxonomy" id="2662126"/>
    <lineage>
        <taxon>Bacteria</taxon>
        <taxon>Bacillati</taxon>
        <taxon>Bacillota</taxon>
        <taxon>Clostridia</taxon>
        <taxon>Eubacteriales</taxon>
        <taxon>Anaerotalea</taxon>
    </lineage>
</organism>
<dbReference type="PANTHER" id="PTHR33744:SF15">
    <property type="entry name" value="CARBOHYDRATE DIACID REGULATOR"/>
    <property type="match status" value="1"/>
</dbReference>
<protein>
    <recommendedName>
        <fullName evidence="7">Carbohydrate diacid regulator</fullName>
    </recommendedName>
</protein>
<evidence type="ECO:0000256" key="1">
    <source>
        <dbReference type="ARBA" id="ARBA00006754"/>
    </source>
</evidence>
<dbReference type="EMBL" id="JAAEEH010000014">
    <property type="protein sequence ID" value="NDL67372.1"/>
    <property type="molecule type" value="Genomic_DNA"/>
</dbReference>
<dbReference type="AlphaFoldDB" id="A0A7X5HVF8"/>
<proteinExistence type="inferred from homology"/>
<evidence type="ECO:0000313" key="5">
    <source>
        <dbReference type="EMBL" id="NDL67372.1"/>
    </source>
</evidence>
<gene>
    <name evidence="5" type="ORF">GXN74_06415</name>
</gene>
<feature type="domain" description="PucR C-terminal helix-turn-helix" evidence="3">
    <location>
        <begin position="317"/>
        <end position="359"/>
    </location>
</feature>
<dbReference type="Pfam" id="PF13556">
    <property type="entry name" value="HTH_30"/>
    <property type="match status" value="1"/>
</dbReference>
<evidence type="ECO:0000313" key="6">
    <source>
        <dbReference type="Proteomes" id="UP000461585"/>
    </source>
</evidence>
<comment type="caution">
    <text evidence="5">The sequence shown here is derived from an EMBL/GenBank/DDBJ whole genome shotgun (WGS) entry which is preliminary data.</text>
</comment>
<dbReference type="InterPro" id="IPR051448">
    <property type="entry name" value="CdaR-like_regulators"/>
</dbReference>